<dbReference type="Proteomes" id="UP001519460">
    <property type="component" value="Unassembled WGS sequence"/>
</dbReference>
<reference evidence="1 2" key="1">
    <citation type="journal article" date="2023" name="Sci. Data">
        <title>Genome assembly of the Korean intertidal mud-creeper Batillaria attramentaria.</title>
        <authorList>
            <person name="Patra A.K."/>
            <person name="Ho P.T."/>
            <person name="Jun S."/>
            <person name="Lee S.J."/>
            <person name="Kim Y."/>
            <person name="Won Y.J."/>
        </authorList>
    </citation>
    <scope>NUCLEOTIDE SEQUENCE [LARGE SCALE GENOMIC DNA]</scope>
    <source>
        <strain evidence="1">Wonlab-2016</strain>
    </source>
</reference>
<keyword evidence="2" id="KW-1185">Reference proteome</keyword>
<proteinExistence type="predicted"/>
<accession>A0ABD0LQG0</accession>
<dbReference type="AlphaFoldDB" id="A0ABD0LQG0"/>
<protein>
    <submittedName>
        <fullName evidence="1">Uncharacterized protein</fullName>
    </submittedName>
</protein>
<name>A0ABD0LQG0_9CAEN</name>
<organism evidence="1 2">
    <name type="scientific">Batillaria attramentaria</name>
    <dbReference type="NCBI Taxonomy" id="370345"/>
    <lineage>
        <taxon>Eukaryota</taxon>
        <taxon>Metazoa</taxon>
        <taxon>Spiralia</taxon>
        <taxon>Lophotrochozoa</taxon>
        <taxon>Mollusca</taxon>
        <taxon>Gastropoda</taxon>
        <taxon>Caenogastropoda</taxon>
        <taxon>Sorbeoconcha</taxon>
        <taxon>Cerithioidea</taxon>
        <taxon>Batillariidae</taxon>
        <taxon>Batillaria</taxon>
    </lineage>
</organism>
<evidence type="ECO:0000313" key="2">
    <source>
        <dbReference type="Proteomes" id="UP001519460"/>
    </source>
</evidence>
<comment type="caution">
    <text evidence="1">The sequence shown here is derived from an EMBL/GenBank/DDBJ whole genome shotgun (WGS) entry which is preliminary data.</text>
</comment>
<evidence type="ECO:0000313" key="1">
    <source>
        <dbReference type="EMBL" id="KAK7501730.1"/>
    </source>
</evidence>
<sequence length="162" mass="17841">MLTSPQKNSFKLRLKKDGAFSEALCEAVAAMTGLEVSAENVGPVTDVLRAAGVEVNPADLPSRQSETALEIADEAHFFIKAIYIEKTGNTETWAINKDGTSRQKKKILTTIVSLDSGEKLPLGFRFVSKETADNIATTIQKDLKELCMIKQIMDKKLEQDHD</sequence>
<dbReference type="EMBL" id="JACVVK020000030">
    <property type="protein sequence ID" value="KAK7501730.1"/>
    <property type="molecule type" value="Genomic_DNA"/>
</dbReference>
<gene>
    <name evidence="1" type="ORF">BaRGS_00007161</name>
</gene>